<protein>
    <submittedName>
        <fullName evidence="1">Uncharacterized protein</fullName>
    </submittedName>
</protein>
<evidence type="ECO:0000313" key="1">
    <source>
        <dbReference type="EMBL" id="SVD06816.1"/>
    </source>
</evidence>
<proteinExistence type="predicted"/>
<dbReference type="AlphaFoldDB" id="A0A382SAC2"/>
<organism evidence="1">
    <name type="scientific">marine metagenome</name>
    <dbReference type="NCBI Taxonomy" id="408172"/>
    <lineage>
        <taxon>unclassified sequences</taxon>
        <taxon>metagenomes</taxon>
        <taxon>ecological metagenomes</taxon>
    </lineage>
</organism>
<name>A0A382SAC2_9ZZZZ</name>
<sequence length="102" mass="11042">MKILVIVGAIVTMVAAGSLAAGIVSYNSCGYDPETGNYLYDGNKVSAYGTMDSAMECALQGMLPEVVLNRLGIYGDEEAKTEGTKIYYTDKQKKEELESKKK</sequence>
<reference evidence="1" key="1">
    <citation type="submission" date="2018-05" db="EMBL/GenBank/DDBJ databases">
        <authorList>
            <person name="Lanie J.A."/>
            <person name="Ng W.-L."/>
            <person name="Kazmierczak K.M."/>
            <person name="Andrzejewski T.M."/>
            <person name="Davidsen T.M."/>
            <person name="Wayne K.J."/>
            <person name="Tettelin H."/>
            <person name="Glass J.I."/>
            <person name="Rusch D."/>
            <person name="Podicherti R."/>
            <person name="Tsui H.-C.T."/>
            <person name="Winkler M.E."/>
        </authorList>
    </citation>
    <scope>NUCLEOTIDE SEQUENCE</scope>
</reference>
<dbReference type="EMBL" id="UINC01127596">
    <property type="protein sequence ID" value="SVD06816.1"/>
    <property type="molecule type" value="Genomic_DNA"/>
</dbReference>
<gene>
    <name evidence="1" type="ORF">METZ01_LOCUS359670</name>
</gene>
<accession>A0A382SAC2</accession>